<dbReference type="GO" id="GO:0000213">
    <property type="term" value="F:tRNA-intron lyase activity"/>
    <property type="evidence" value="ECO:0007669"/>
    <property type="project" value="UniProtKB-UniRule"/>
</dbReference>
<dbReference type="PIRSF" id="PIRSF017250">
    <property type="entry name" value="tRNA_splic_SEN34"/>
    <property type="match status" value="1"/>
</dbReference>
<evidence type="ECO:0000256" key="1">
    <source>
        <dbReference type="ARBA" id="ARBA00008078"/>
    </source>
</evidence>
<dbReference type="InterPro" id="IPR036167">
    <property type="entry name" value="tRNA_intron_Endo_cat-like_sf"/>
</dbReference>
<evidence type="ECO:0000259" key="8">
    <source>
        <dbReference type="Pfam" id="PF01974"/>
    </source>
</evidence>
<evidence type="ECO:0000256" key="5">
    <source>
        <dbReference type="PIRNR" id="PIRNR017250"/>
    </source>
</evidence>
<evidence type="ECO:0000256" key="4">
    <source>
        <dbReference type="ARBA" id="ARBA00059865"/>
    </source>
</evidence>
<feature type="compositionally biased region" description="Polar residues" evidence="7">
    <location>
        <begin position="157"/>
        <end position="171"/>
    </location>
</feature>
<dbReference type="Gene3D" id="3.40.1350.10">
    <property type="match status" value="1"/>
</dbReference>
<dbReference type="EC" id="4.6.1.16" evidence="5"/>
<dbReference type="GO" id="GO:0000214">
    <property type="term" value="C:tRNA-intron endonuclease complex"/>
    <property type="evidence" value="ECO:0007669"/>
    <property type="project" value="UniProtKB-UniRule"/>
</dbReference>
<dbReference type="PANTHER" id="PTHR13070:SF0">
    <property type="entry name" value="TRNA-SPLICING ENDONUCLEASE SUBUNIT SEN34"/>
    <property type="match status" value="1"/>
</dbReference>
<evidence type="ECO:0000256" key="6">
    <source>
        <dbReference type="PIRSR" id="PIRSR017250-50"/>
    </source>
</evidence>
<dbReference type="InterPro" id="IPR006677">
    <property type="entry name" value="tRNA_intron_Endonuc_cat-like"/>
</dbReference>
<dbReference type="InterPro" id="IPR016690">
    <property type="entry name" value="TSEN34"/>
</dbReference>
<feature type="region of interest" description="Disordered" evidence="7">
    <location>
        <begin position="126"/>
        <end position="213"/>
    </location>
</feature>
<dbReference type="GO" id="GO:0003676">
    <property type="term" value="F:nucleic acid binding"/>
    <property type="evidence" value="ECO:0007669"/>
    <property type="project" value="InterPro"/>
</dbReference>
<keyword evidence="3 5" id="KW-0456">Lyase</keyword>
<keyword evidence="10" id="KW-0378">Hydrolase</keyword>
<dbReference type="SUPFAM" id="SSF53032">
    <property type="entry name" value="tRNA-intron endonuclease catalytic domain-like"/>
    <property type="match status" value="1"/>
</dbReference>
<dbReference type="Proteomes" id="UP000799753">
    <property type="component" value="Unassembled WGS sequence"/>
</dbReference>
<dbReference type="GO" id="GO:0000379">
    <property type="term" value="P:tRNA-type intron splice site recognition and cleavage"/>
    <property type="evidence" value="ECO:0007669"/>
    <property type="project" value="UniProtKB-UniRule"/>
</dbReference>
<feature type="active site" evidence="6">
    <location>
        <position position="254"/>
    </location>
</feature>
<feature type="compositionally biased region" description="Basic and acidic residues" evidence="7">
    <location>
        <begin position="126"/>
        <end position="156"/>
    </location>
</feature>
<evidence type="ECO:0000256" key="3">
    <source>
        <dbReference type="ARBA" id="ARBA00023239"/>
    </source>
</evidence>
<gene>
    <name evidence="10" type="ORF">P280DRAFT_465206</name>
</gene>
<keyword evidence="2 5" id="KW-0819">tRNA processing</keyword>
<feature type="active site" evidence="6">
    <location>
        <position position="246"/>
    </location>
</feature>
<evidence type="ECO:0000313" key="11">
    <source>
        <dbReference type="Proteomes" id="UP000799753"/>
    </source>
</evidence>
<dbReference type="PANTHER" id="PTHR13070">
    <property type="entry name" value="TRNA-SPLICING ENDONUCLEASE SUBUNIT SEN34-RELATED"/>
    <property type="match status" value="1"/>
</dbReference>
<dbReference type="InterPro" id="IPR011856">
    <property type="entry name" value="tRNA_endonuc-like_dom_sf"/>
</dbReference>
<dbReference type="CDD" id="cd22363">
    <property type="entry name" value="tRNA-intron_lyase_C"/>
    <property type="match status" value="1"/>
</dbReference>
<dbReference type="FunFam" id="3.40.1350.10:FF:000008">
    <property type="entry name" value="tRNA-splicing endonuclease subunit Sen34"/>
    <property type="match status" value="1"/>
</dbReference>
<evidence type="ECO:0000256" key="2">
    <source>
        <dbReference type="ARBA" id="ARBA00022694"/>
    </source>
</evidence>
<dbReference type="AlphaFoldDB" id="A0A6A6SEQ7"/>
<protein>
    <recommendedName>
        <fullName evidence="5">tRNA-splicing endonuclease subunit Sen34</fullName>
        <ecNumber evidence="5">4.6.1.16</ecNumber>
    </recommendedName>
</protein>
<feature type="compositionally biased region" description="Low complexity" evidence="7">
    <location>
        <begin position="194"/>
        <end position="205"/>
    </location>
</feature>
<dbReference type="InterPro" id="IPR059049">
    <property type="entry name" value="TSEN34_N"/>
</dbReference>
<evidence type="ECO:0000259" key="9">
    <source>
        <dbReference type="Pfam" id="PF26577"/>
    </source>
</evidence>
<keyword evidence="10" id="KW-0255">Endonuclease</keyword>
<accession>A0A6A6SEQ7</accession>
<sequence length="319" mass="35222">MADSTPATSTPTMEPDVASEATIPKPFPISHIAGRYLLFDVNVISYARRTHNITGVLIGTIPNLSQQNVFLGIPLELQPEEARVLVEQGHAFIVDDAEVHRKGMMAMSREQRLKLLREMDREGMELAKAESRKAEERSTKALKEKGLTRKEKKSDESNSSAAVEGSETSLFDSKGETPTAVSVSEKKLEPVPITPTTSYPPLTTPSANAASQLPDVPKSYPLFRYLHSKGYFTMPGLRFGCHYSVYPGDTLRFHSHYLATGLDFDEEFELQDVIGGGRLANRVKKAYLIGGEVTSENDKEAEGDEIAPVRTFSIEWAAM</sequence>
<comment type="similarity">
    <text evidence="1 5">Belongs to the tRNA-intron endonuclease family.</text>
</comment>
<dbReference type="EMBL" id="MU006777">
    <property type="protein sequence ID" value="KAF2645361.1"/>
    <property type="molecule type" value="Genomic_DNA"/>
</dbReference>
<dbReference type="OrthoDB" id="48041at2759"/>
<organism evidence="10 11">
    <name type="scientific">Massarina eburnea CBS 473.64</name>
    <dbReference type="NCBI Taxonomy" id="1395130"/>
    <lineage>
        <taxon>Eukaryota</taxon>
        <taxon>Fungi</taxon>
        <taxon>Dikarya</taxon>
        <taxon>Ascomycota</taxon>
        <taxon>Pezizomycotina</taxon>
        <taxon>Dothideomycetes</taxon>
        <taxon>Pleosporomycetidae</taxon>
        <taxon>Pleosporales</taxon>
        <taxon>Massarineae</taxon>
        <taxon>Massarinaceae</taxon>
        <taxon>Massarina</taxon>
    </lineage>
</organism>
<keyword evidence="10" id="KW-0540">Nuclease</keyword>
<evidence type="ECO:0000256" key="7">
    <source>
        <dbReference type="SAM" id="MobiDB-lite"/>
    </source>
</evidence>
<evidence type="ECO:0000313" key="10">
    <source>
        <dbReference type="EMBL" id="KAF2645361.1"/>
    </source>
</evidence>
<comment type="function">
    <text evidence="4">Constitutes one of the two catalytic subunit of the tRNA-splicing endonuclease complex, a complex responsible for identification and cleavage of the splice sites in pre-tRNA. It cleaves pre-tRNA at the 5'- and 3'-splice sites to release the intron. The products are an intron and two tRNA half-molecules bearing 2',3'-cyclic phosphate and 5'-OH termini. There are no conserved sequences at the splice sites, but the intron is invariably located at the same site in the gene, placing the splice sites an invariant distance from the constant structural features of the tRNA body. It probably carries the active site for 3'-splice site cleavage.</text>
</comment>
<proteinExistence type="inferred from homology"/>
<feature type="active site" evidence="6">
    <location>
        <position position="285"/>
    </location>
</feature>
<feature type="domain" description="TSEN34 N-terminal" evidence="9">
    <location>
        <begin position="28"/>
        <end position="96"/>
    </location>
</feature>
<feature type="domain" description="tRNA intron endonuclease catalytic" evidence="8">
    <location>
        <begin position="218"/>
        <end position="290"/>
    </location>
</feature>
<dbReference type="Pfam" id="PF01974">
    <property type="entry name" value="tRNA_int_endo"/>
    <property type="match status" value="1"/>
</dbReference>
<keyword evidence="11" id="KW-1185">Reference proteome</keyword>
<name>A0A6A6SEQ7_9PLEO</name>
<dbReference type="Pfam" id="PF26577">
    <property type="entry name" value="TSEN34_N"/>
    <property type="match status" value="1"/>
</dbReference>
<reference evidence="10" key="1">
    <citation type="journal article" date="2020" name="Stud. Mycol.">
        <title>101 Dothideomycetes genomes: a test case for predicting lifestyles and emergence of pathogens.</title>
        <authorList>
            <person name="Haridas S."/>
            <person name="Albert R."/>
            <person name="Binder M."/>
            <person name="Bloem J."/>
            <person name="Labutti K."/>
            <person name="Salamov A."/>
            <person name="Andreopoulos B."/>
            <person name="Baker S."/>
            <person name="Barry K."/>
            <person name="Bills G."/>
            <person name="Bluhm B."/>
            <person name="Cannon C."/>
            <person name="Castanera R."/>
            <person name="Culley D."/>
            <person name="Daum C."/>
            <person name="Ezra D."/>
            <person name="Gonzalez J."/>
            <person name="Henrissat B."/>
            <person name="Kuo A."/>
            <person name="Liang C."/>
            <person name="Lipzen A."/>
            <person name="Lutzoni F."/>
            <person name="Magnuson J."/>
            <person name="Mondo S."/>
            <person name="Nolan M."/>
            <person name="Ohm R."/>
            <person name="Pangilinan J."/>
            <person name="Park H.-J."/>
            <person name="Ramirez L."/>
            <person name="Alfaro M."/>
            <person name="Sun H."/>
            <person name="Tritt A."/>
            <person name="Yoshinaga Y."/>
            <person name="Zwiers L.-H."/>
            <person name="Turgeon B."/>
            <person name="Goodwin S."/>
            <person name="Spatafora J."/>
            <person name="Crous P."/>
            <person name="Grigoriev I."/>
        </authorList>
    </citation>
    <scope>NUCLEOTIDE SEQUENCE</scope>
    <source>
        <strain evidence="10">CBS 473.64</strain>
    </source>
</reference>